<dbReference type="Proteomes" id="UP000004642">
    <property type="component" value="Unassembled WGS sequence"/>
</dbReference>
<accession>G5LMV6</accession>
<organism evidence="1 2">
    <name type="scientific">Salmonella enterica subsp. enterica serovar Alachua str. R6-377</name>
    <dbReference type="NCBI Taxonomy" id="913241"/>
    <lineage>
        <taxon>Bacteria</taxon>
        <taxon>Pseudomonadati</taxon>
        <taxon>Pseudomonadota</taxon>
        <taxon>Gammaproteobacteria</taxon>
        <taxon>Enterobacterales</taxon>
        <taxon>Enterobacteriaceae</taxon>
        <taxon>Salmonella</taxon>
    </lineage>
</organism>
<dbReference type="AlphaFoldDB" id="G5LMV6"/>
<name>G5LMV6_SALET</name>
<evidence type="ECO:0000313" key="1">
    <source>
        <dbReference type="EMBL" id="EHC40817.1"/>
    </source>
</evidence>
<gene>
    <name evidence="1" type="ORF">LTSEALA_1902</name>
</gene>
<evidence type="ECO:0000313" key="2">
    <source>
        <dbReference type="Proteomes" id="UP000004642"/>
    </source>
</evidence>
<sequence>MSDHMRAMAAANFQYPGQPLTKDKKRFSLRSVFSRQAGKPVATIHQPQRRLR</sequence>
<reference evidence="1 2" key="1">
    <citation type="journal article" date="2011" name="BMC Genomics">
        <title>Genome sequencing reveals diversification of virulence factor content and possible host adaptation in distinct subpopulations of Salmonella enterica.</title>
        <authorList>
            <person name="den Bakker H.C."/>
            <person name="Moreno Switt A.I."/>
            <person name="Govoni G."/>
            <person name="Cummings C.A."/>
            <person name="Ranieri M.L."/>
            <person name="Degoricija L."/>
            <person name="Hoelzer K."/>
            <person name="Rodriguez-Rivera L.D."/>
            <person name="Brown S."/>
            <person name="Bolchacova E."/>
            <person name="Furtado M.R."/>
            <person name="Wiedmann M."/>
        </authorList>
    </citation>
    <scope>NUCLEOTIDE SEQUENCE [LARGE SCALE GENOMIC DNA]</scope>
    <source>
        <strain evidence="1 2">R6-377</strain>
    </source>
</reference>
<dbReference type="EMBL" id="AFCJ01000820">
    <property type="protein sequence ID" value="EHC40817.1"/>
    <property type="molecule type" value="Genomic_DNA"/>
</dbReference>
<comment type="caution">
    <text evidence="1">The sequence shown here is derived from an EMBL/GenBank/DDBJ whole genome shotgun (WGS) entry which is preliminary data.</text>
</comment>
<protein>
    <submittedName>
        <fullName evidence="1">Uncharacterized protein</fullName>
    </submittedName>
</protein>
<proteinExistence type="predicted"/>